<sequence length="1210" mass="132164">MKTQNILANYIVLITLVFCILFSAKTIAQNTPVSQNGQLKVCGTQLCNQYNQPIQLRGMSTHGIQWYGWGDCLTEASLDALAYDWEADILRISLYVQEGGYETDPVGFTTQVSRLINEATERGMYALIDWHQLSPGDPNANLENAKRFFTDIANEHKNKNNIIYDVCNEPNGAGVNWNRIKTYADQIIPVIRGIDNDAVVLVGTQGWATFGVSGEGNLQDVLDNPLSFDNVMYTFHFYAKSHQDAYLNVLDQASSQLPVFVTEFGSQEFTGDGPNDFVMTQRFIDLMRQKKISWTSWNYSDDTRSGAAWQAGTCSGGPWTTNRLKEAGSWIRDKIKFPADDFPGGDPGETQRPYLGTPAIIPGIVEAENYDLGGSGIAYNDLSSANQGGSYRTDEVDVEPCSEGGYNVGWINAGEWLEYSVDVQETKTYALEVRVAAISGGKQFHLEVNNQDVSGPIIVPNTGGWQVWQTISANVPLTAGPQIIRVFMDSGDFNIHRFTFTSETTPDNQLPIVTITAPQQGATYTAGQTVTISANASDADGSVTRVEFFVDGNKIAEDTSAPFDASWVSTTGSHSISAIVIDNDNASSTSSAVTISVENNTGGTTCTDPQYVENGGYVAGSVVQNNGNTYECKPYPFSGWCNGAAWAYAPGEGTYWQDAWTLVGECDGGNPPDGNEAPTVTITQPNSGQSFVAGSTINITASASDTDGTISLVEFFRNGIKIGEDSTAPYESIWTNATTGTSTLTAKATDNDNATTESSPVTVTVGTVTPPPTTGLPARILNGYWHNFQNGSGLIKLRDVSPNWDVINVSFAVSKISPTDGEIGFELDPVFGTINYDVNEFKSDIQWLQSQGKKVIISIGGAEGQVQLNTTSARDKFITSMISIIEEYGFDGMDIDFEGQSLSFNLGDTDFENPTTPVIVNTINAVRDVCNHFGDDFILTMAPETFFVQLGYSFYGGISAGADRRAGAYLPLIHALRDKLTFLQVQYYNSGSITALDDQFYGMGNSDFYVSLVDMLLKGFPITRDQSKFFPALRPDQILIGVPATVNAGNGHTGAQGVITALDYLIKGNGFGGQYNLTQTYPALRGVMSWSINWDAFENKNFSNTVRAYLDGLGSRSNEVVTSLKVNTEELSIFPNPIQKYVHFTLDTPIHNFSIEVYNMAGIKVYQKDNFTNNKANTSLRIDLEHVAPGMYFYKSRVNDKRYTGRLIKE</sequence>
<dbReference type="SMART" id="SM00636">
    <property type="entry name" value="Glyco_18"/>
    <property type="match status" value="1"/>
</dbReference>
<dbReference type="SUPFAM" id="SSF51445">
    <property type="entry name" value="(Trans)glycosidases"/>
    <property type="match status" value="2"/>
</dbReference>
<dbReference type="PANTHER" id="PTHR34142:SF1">
    <property type="entry name" value="GLYCOSIDE HYDROLASE FAMILY 5 DOMAIN-CONTAINING PROTEIN"/>
    <property type="match status" value="1"/>
</dbReference>
<evidence type="ECO:0000259" key="6">
    <source>
        <dbReference type="PROSITE" id="PS51175"/>
    </source>
</evidence>
<dbReference type="SMART" id="SM00606">
    <property type="entry name" value="CBD_IV"/>
    <property type="match status" value="1"/>
</dbReference>
<dbReference type="Gene3D" id="2.60.40.10">
    <property type="entry name" value="Immunoglobulins"/>
    <property type="match status" value="2"/>
</dbReference>
<dbReference type="EMBL" id="FQYP01000002">
    <property type="protein sequence ID" value="SHI61202.1"/>
    <property type="molecule type" value="Genomic_DNA"/>
</dbReference>
<dbReference type="AlphaFoldDB" id="A0A1M6CJK0"/>
<dbReference type="Pfam" id="PF17957">
    <property type="entry name" value="Big_7"/>
    <property type="match status" value="2"/>
</dbReference>
<feature type="domain" description="CBM6" evidence="6">
    <location>
        <begin position="363"/>
        <end position="501"/>
    </location>
</feature>
<organism evidence="8 9">
    <name type="scientific">Aquimarina spongiae</name>
    <dbReference type="NCBI Taxonomy" id="570521"/>
    <lineage>
        <taxon>Bacteria</taxon>
        <taxon>Pseudomonadati</taxon>
        <taxon>Bacteroidota</taxon>
        <taxon>Flavobacteriia</taxon>
        <taxon>Flavobacteriales</taxon>
        <taxon>Flavobacteriaceae</taxon>
        <taxon>Aquimarina</taxon>
    </lineage>
</organism>
<dbReference type="InterPro" id="IPR001547">
    <property type="entry name" value="Glyco_hydro_5"/>
</dbReference>
<dbReference type="PROSITE" id="PS51910">
    <property type="entry name" value="GH18_2"/>
    <property type="match status" value="1"/>
</dbReference>
<dbReference type="InterPro" id="IPR008979">
    <property type="entry name" value="Galactose-bd-like_sf"/>
</dbReference>
<dbReference type="RefSeq" id="WP_084549412.1">
    <property type="nucleotide sequence ID" value="NZ_FQYP01000002.1"/>
</dbReference>
<dbReference type="PROSITE" id="PS00659">
    <property type="entry name" value="GLYCOSYL_HYDROL_F5"/>
    <property type="match status" value="1"/>
</dbReference>
<dbReference type="SUPFAM" id="SSF49785">
    <property type="entry name" value="Galactose-binding domain-like"/>
    <property type="match status" value="1"/>
</dbReference>
<dbReference type="Pfam" id="PF03422">
    <property type="entry name" value="CBM_6"/>
    <property type="match status" value="1"/>
</dbReference>
<evidence type="ECO:0000313" key="9">
    <source>
        <dbReference type="Proteomes" id="UP000184432"/>
    </source>
</evidence>
<dbReference type="GO" id="GO:0005576">
    <property type="term" value="C:extracellular region"/>
    <property type="evidence" value="ECO:0007669"/>
    <property type="project" value="InterPro"/>
</dbReference>
<keyword evidence="4 5" id="KW-0326">Glycosidase</keyword>
<dbReference type="InterPro" id="IPR018087">
    <property type="entry name" value="Glyco_hydro_5_CS"/>
</dbReference>
<evidence type="ECO:0000313" key="8">
    <source>
        <dbReference type="EMBL" id="SHI61202.1"/>
    </source>
</evidence>
<dbReference type="InterPro" id="IPR026444">
    <property type="entry name" value="Secre_tail"/>
</dbReference>
<dbReference type="CDD" id="cd04080">
    <property type="entry name" value="CBM6_cellulase-like"/>
    <property type="match status" value="1"/>
</dbReference>
<dbReference type="Proteomes" id="UP000184432">
    <property type="component" value="Unassembled WGS sequence"/>
</dbReference>
<dbReference type="GO" id="GO:0030246">
    <property type="term" value="F:carbohydrate binding"/>
    <property type="evidence" value="ECO:0007669"/>
    <property type="project" value="InterPro"/>
</dbReference>
<dbReference type="InterPro" id="IPR013783">
    <property type="entry name" value="Ig-like_fold"/>
</dbReference>
<dbReference type="Pfam" id="PF00704">
    <property type="entry name" value="Glyco_hydro_18"/>
    <property type="match status" value="1"/>
</dbReference>
<evidence type="ECO:0000256" key="3">
    <source>
        <dbReference type="ARBA" id="ARBA00022801"/>
    </source>
</evidence>
<dbReference type="OrthoDB" id="9775889at2"/>
<dbReference type="Gene3D" id="3.20.20.80">
    <property type="entry name" value="Glycosidases"/>
    <property type="match status" value="2"/>
</dbReference>
<dbReference type="PANTHER" id="PTHR34142">
    <property type="entry name" value="ENDO-BETA-1,4-GLUCANASE A"/>
    <property type="match status" value="1"/>
</dbReference>
<evidence type="ECO:0000256" key="1">
    <source>
        <dbReference type="ARBA" id="ARBA00009121"/>
    </source>
</evidence>
<dbReference type="GO" id="GO:0000272">
    <property type="term" value="P:polysaccharide catabolic process"/>
    <property type="evidence" value="ECO:0007669"/>
    <property type="project" value="InterPro"/>
</dbReference>
<evidence type="ECO:0000259" key="7">
    <source>
        <dbReference type="PROSITE" id="PS51910"/>
    </source>
</evidence>
<evidence type="ECO:0000256" key="2">
    <source>
        <dbReference type="ARBA" id="ARBA00022729"/>
    </source>
</evidence>
<reference evidence="9" key="1">
    <citation type="submission" date="2016-11" db="EMBL/GenBank/DDBJ databases">
        <authorList>
            <person name="Varghese N."/>
            <person name="Submissions S."/>
        </authorList>
    </citation>
    <scope>NUCLEOTIDE SEQUENCE [LARGE SCALE GENOMIC DNA]</scope>
    <source>
        <strain evidence="9">DSM 22623</strain>
    </source>
</reference>
<protein>
    <submittedName>
        <fullName evidence="8">Por secretion system C-terminal sorting domain-containing protein</fullName>
    </submittedName>
</protein>
<dbReference type="PROSITE" id="PS01095">
    <property type="entry name" value="GH18_1"/>
    <property type="match status" value="1"/>
</dbReference>
<feature type="domain" description="GH18" evidence="7">
    <location>
        <begin position="779"/>
        <end position="1113"/>
    </location>
</feature>
<dbReference type="STRING" id="570521.SAMN04488508_102149"/>
<accession>A0A1M6CJK0</accession>
<dbReference type="InterPro" id="IPR017853">
    <property type="entry name" value="GH"/>
</dbReference>
<proteinExistence type="inferred from homology"/>
<keyword evidence="2" id="KW-0732">Signal</keyword>
<dbReference type="SMART" id="SM00495">
    <property type="entry name" value="ChtBD3"/>
    <property type="match status" value="1"/>
</dbReference>
<comment type="similarity">
    <text evidence="1">Belongs to the glycosyl hydrolase 18 family. Chitinase class II subfamily.</text>
</comment>
<dbReference type="InterPro" id="IPR006584">
    <property type="entry name" value="Cellulose-bd_IV"/>
</dbReference>
<name>A0A1M6CJK0_9FLAO</name>
<dbReference type="PROSITE" id="PS51175">
    <property type="entry name" value="CBM6"/>
    <property type="match status" value="1"/>
</dbReference>
<dbReference type="InterPro" id="IPR005084">
    <property type="entry name" value="CBM6"/>
</dbReference>
<dbReference type="Pfam" id="PF00150">
    <property type="entry name" value="Cellulase"/>
    <property type="match status" value="1"/>
</dbReference>
<keyword evidence="3 5" id="KW-0378">Hydrolase</keyword>
<dbReference type="Gene3D" id="2.60.120.260">
    <property type="entry name" value="Galactose-binding domain-like"/>
    <property type="match status" value="1"/>
</dbReference>
<gene>
    <name evidence="8" type="ORF">SAMN04488508_102149</name>
</gene>
<dbReference type="InterPro" id="IPR011583">
    <property type="entry name" value="Chitinase_II/V-like_cat"/>
</dbReference>
<dbReference type="CDD" id="cd02871">
    <property type="entry name" value="GH18_chitinase_D-like"/>
    <property type="match status" value="1"/>
</dbReference>
<dbReference type="Pfam" id="PF18962">
    <property type="entry name" value="Por_Secre_tail"/>
    <property type="match status" value="1"/>
</dbReference>
<dbReference type="GO" id="GO:0004553">
    <property type="term" value="F:hydrolase activity, hydrolyzing O-glycosyl compounds"/>
    <property type="evidence" value="ECO:0007669"/>
    <property type="project" value="InterPro"/>
</dbReference>
<keyword evidence="9" id="KW-1185">Reference proteome</keyword>
<evidence type="ECO:0000256" key="4">
    <source>
        <dbReference type="ARBA" id="ARBA00023295"/>
    </source>
</evidence>
<evidence type="ECO:0000256" key="5">
    <source>
        <dbReference type="RuleBase" id="RU000489"/>
    </source>
</evidence>
<dbReference type="InterPro" id="IPR003610">
    <property type="entry name" value="CBM5/12"/>
</dbReference>
<dbReference type="NCBIfam" id="TIGR04183">
    <property type="entry name" value="Por_Secre_tail"/>
    <property type="match status" value="1"/>
</dbReference>
<dbReference type="InterPro" id="IPR001579">
    <property type="entry name" value="Glyco_hydro_18_chit_AS"/>
</dbReference>
<dbReference type="GO" id="GO:0008061">
    <property type="term" value="F:chitin binding"/>
    <property type="evidence" value="ECO:0007669"/>
    <property type="project" value="InterPro"/>
</dbReference>
<dbReference type="InterPro" id="IPR001223">
    <property type="entry name" value="Glyco_hydro18_cat"/>
</dbReference>